<comment type="caution">
    <text evidence="2">The sequence shown here is derived from an EMBL/GenBank/DDBJ whole genome shotgun (WGS) entry which is preliminary data.</text>
</comment>
<feature type="signal peptide" evidence="1">
    <location>
        <begin position="1"/>
        <end position="21"/>
    </location>
</feature>
<dbReference type="EMBL" id="NBZD01000004">
    <property type="protein sequence ID" value="PNH18000.1"/>
    <property type="molecule type" value="Genomic_DNA"/>
</dbReference>
<sequence>MFRKFFIMVTALLIITNLASCSGGVASAPAETTGATTAQPSKAEEKLSVPKINAEQLRVLQADPEIFKFSGTAKDQPEMDLPNYYKKTFFLFKSPKDEDYKLLTDKDGNIIEFVPPMLDMDPNEPVPVAMMQKKYTEIIADLKKVKLLSDEYVLEFKTKPSAMNHFFAVVGTKRLPGGLVQNGDLIYIRGEFTRDKYAIQYEKQQGYQVSKEQLSKIIPREKIIVKFKEKHYKQWMDKFELKTDLYSGGTYGEFFSPETPYYDLSIDNCLHYVYDALTGEEKEDLPGDGCIIQDKQGNIYYPEDEMTRKAGAAN</sequence>
<proteinExistence type="predicted"/>
<evidence type="ECO:0000313" key="2">
    <source>
        <dbReference type="EMBL" id="PNH18000.1"/>
    </source>
</evidence>
<dbReference type="Proteomes" id="UP000236394">
    <property type="component" value="Unassembled WGS sequence"/>
</dbReference>
<evidence type="ECO:0000256" key="1">
    <source>
        <dbReference type="SAM" id="SignalP"/>
    </source>
</evidence>
<evidence type="ECO:0000313" key="3">
    <source>
        <dbReference type="Proteomes" id="UP000236394"/>
    </source>
</evidence>
<accession>A0A2J8AZQ4</accession>
<reference evidence="3" key="1">
    <citation type="submission" date="2017-04" db="EMBL/GenBank/DDBJ databases">
        <authorList>
            <person name="Bumgarner R.E."/>
            <person name="Fredricks D.N."/>
            <person name="Srinivasan S."/>
        </authorList>
    </citation>
    <scope>NUCLEOTIDE SEQUENCE [LARGE SCALE GENOMIC DNA]</scope>
    <source>
        <strain evidence="3">KA00405</strain>
    </source>
</reference>
<keyword evidence="1" id="KW-0732">Signal</keyword>
<feature type="chain" id="PRO_5038436654" evidence="1">
    <location>
        <begin position="22"/>
        <end position="314"/>
    </location>
</feature>
<gene>
    <name evidence="2" type="ORF">B7R76_06595</name>
</gene>
<dbReference type="RefSeq" id="WP_102892679.1">
    <property type="nucleotide sequence ID" value="NZ_NBZD01000004.1"/>
</dbReference>
<name>A0A2J8AZQ4_9FIRM</name>
<dbReference type="AlphaFoldDB" id="A0A2J8AZQ4"/>
<organism evidence="2 3">
    <name type="scientific">Mageeibacillus indolicus</name>
    <dbReference type="NCBI Taxonomy" id="884684"/>
    <lineage>
        <taxon>Bacteria</taxon>
        <taxon>Bacillati</taxon>
        <taxon>Bacillota</taxon>
        <taxon>Clostridia</taxon>
        <taxon>Eubacteriales</taxon>
        <taxon>Oscillospiraceae</taxon>
        <taxon>Mageeibacillus</taxon>
    </lineage>
</organism>
<protein>
    <submittedName>
        <fullName evidence="2">Uncharacterized protein</fullName>
    </submittedName>
</protein>